<dbReference type="EMBL" id="JBGBPQ010000006">
    <property type="protein sequence ID" value="KAL1522561.1"/>
    <property type="molecule type" value="Genomic_DNA"/>
</dbReference>
<dbReference type="Gene3D" id="3.60.40.10">
    <property type="entry name" value="PPM-type phosphatase domain"/>
    <property type="match status" value="2"/>
</dbReference>
<dbReference type="Proteomes" id="UP001515480">
    <property type="component" value="Unassembled WGS sequence"/>
</dbReference>
<dbReference type="Pfam" id="PF00481">
    <property type="entry name" value="PP2C"/>
    <property type="match status" value="2"/>
</dbReference>
<dbReference type="GO" id="GO:0004722">
    <property type="term" value="F:protein serine/threonine phosphatase activity"/>
    <property type="evidence" value="ECO:0007669"/>
    <property type="project" value="InterPro"/>
</dbReference>
<feature type="region of interest" description="Disordered" evidence="1">
    <location>
        <begin position="1"/>
        <end position="35"/>
    </location>
</feature>
<dbReference type="InterPro" id="IPR001932">
    <property type="entry name" value="PPM-type_phosphatase-like_dom"/>
</dbReference>
<gene>
    <name evidence="3" type="ORF">AB1Y20_017546</name>
</gene>
<feature type="compositionally biased region" description="Basic and acidic residues" evidence="1">
    <location>
        <begin position="1"/>
        <end position="18"/>
    </location>
</feature>
<keyword evidence="4" id="KW-1185">Reference proteome</keyword>
<evidence type="ECO:0000313" key="3">
    <source>
        <dbReference type="EMBL" id="KAL1522561.1"/>
    </source>
</evidence>
<reference evidence="3 4" key="1">
    <citation type="journal article" date="2024" name="Science">
        <title>Giant polyketide synthase enzymes in the biosynthesis of giant marine polyether toxins.</title>
        <authorList>
            <person name="Fallon T.R."/>
            <person name="Shende V.V."/>
            <person name="Wierzbicki I.H."/>
            <person name="Pendleton A.L."/>
            <person name="Watervoot N.F."/>
            <person name="Auber R.P."/>
            <person name="Gonzalez D.J."/>
            <person name="Wisecaver J.H."/>
            <person name="Moore B.S."/>
        </authorList>
    </citation>
    <scope>NUCLEOTIDE SEQUENCE [LARGE SCALE GENOMIC DNA]</scope>
    <source>
        <strain evidence="3 4">12B1</strain>
    </source>
</reference>
<accession>A0AB34JKU9</accession>
<protein>
    <recommendedName>
        <fullName evidence="2">PPM-type phosphatase domain-containing protein</fullName>
    </recommendedName>
</protein>
<organism evidence="3 4">
    <name type="scientific">Prymnesium parvum</name>
    <name type="common">Toxic golden alga</name>
    <dbReference type="NCBI Taxonomy" id="97485"/>
    <lineage>
        <taxon>Eukaryota</taxon>
        <taxon>Haptista</taxon>
        <taxon>Haptophyta</taxon>
        <taxon>Prymnesiophyceae</taxon>
        <taxon>Prymnesiales</taxon>
        <taxon>Prymnesiaceae</taxon>
        <taxon>Prymnesium</taxon>
    </lineage>
</organism>
<dbReference type="PROSITE" id="PS51746">
    <property type="entry name" value="PPM_2"/>
    <property type="match status" value="1"/>
</dbReference>
<dbReference type="InterPro" id="IPR015655">
    <property type="entry name" value="PP2C"/>
</dbReference>
<name>A0AB34JKU9_PRYPA</name>
<proteinExistence type="predicted"/>
<feature type="compositionally biased region" description="Basic and acidic residues" evidence="1">
    <location>
        <begin position="25"/>
        <end position="35"/>
    </location>
</feature>
<feature type="domain" description="PPM-type phosphatase" evidence="2">
    <location>
        <begin position="48"/>
        <end position="262"/>
    </location>
</feature>
<dbReference type="CDD" id="cd00143">
    <property type="entry name" value="PP2Cc"/>
    <property type="match status" value="1"/>
</dbReference>
<comment type="caution">
    <text evidence="3">The sequence shown here is derived from an EMBL/GenBank/DDBJ whole genome shotgun (WGS) entry which is preliminary data.</text>
</comment>
<dbReference type="SMART" id="SM00331">
    <property type="entry name" value="PP2C_SIG"/>
    <property type="match status" value="1"/>
</dbReference>
<evidence type="ECO:0000313" key="4">
    <source>
        <dbReference type="Proteomes" id="UP001515480"/>
    </source>
</evidence>
<sequence length="293" mass="31597">MDESKARKKEEAALKKAEAQAANQKKREEALARKNAEEQAERLAVQLGMGTASLKGDRGNQEDRVVASRLSQGDRCCAVFDGHYGEQCAEYCHAQLLVQLQRSPYWFAFNDKAALKAAFAQTHAQFLKESNSQSGTTATVVLIRGRTLQVASVGNSRAVIFSDGKASQLTKDGERSEVPPPGLISTIPETAERILTQGDEFVLLASDGVWDVLSNEKACNIVRQTLAANPASPNPSEAARALCKAALQAESTDNICVSGGDVLLLEATWGTMYEVRVPEGLTPGSLFEADLRN</sequence>
<dbReference type="InterPro" id="IPR036457">
    <property type="entry name" value="PPM-type-like_dom_sf"/>
</dbReference>
<evidence type="ECO:0000256" key="1">
    <source>
        <dbReference type="SAM" id="MobiDB-lite"/>
    </source>
</evidence>
<dbReference type="SMART" id="SM00332">
    <property type="entry name" value="PP2Cc"/>
    <property type="match status" value="1"/>
</dbReference>
<dbReference type="SUPFAM" id="SSF81606">
    <property type="entry name" value="PP2C-like"/>
    <property type="match status" value="1"/>
</dbReference>
<dbReference type="PANTHER" id="PTHR47992">
    <property type="entry name" value="PROTEIN PHOSPHATASE"/>
    <property type="match status" value="1"/>
</dbReference>
<evidence type="ECO:0000259" key="2">
    <source>
        <dbReference type="PROSITE" id="PS51746"/>
    </source>
</evidence>
<dbReference type="AlphaFoldDB" id="A0AB34JKU9"/>